<dbReference type="PANTHER" id="PTHR13296">
    <property type="entry name" value="BCAS2 PROTEIN"/>
    <property type="match status" value="1"/>
</dbReference>
<evidence type="ECO:0000313" key="7">
    <source>
        <dbReference type="EMBL" id="KAK1738290.1"/>
    </source>
</evidence>
<dbReference type="GO" id="GO:0071013">
    <property type="term" value="C:catalytic step 2 spliceosome"/>
    <property type="evidence" value="ECO:0007669"/>
    <property type="project" value="TreeGrafter"/>
</dbReference>
<comment type="subcellular location">
    <subcellularLocation>
        <location evidence="1">Nucleus</location>
    </subcellularLocation>
</comment>
<dbReference type="GO" id="GO:0008380">
    <property type="term" value="P:RNA splicing"/>
    <property type="evidence" value="ECO:0007669"/>
    <property type="project" value="UniProtKB-KW"/>
</dbReference>
<dbReference type="GO" id="GO:0006397">
    <property type="term" value="P:mRNA processing"/>
    <property type="evidence" value="ECO:0007669"/>
    <property type="project" value="UniProtKB-KW"/>
</dbReference>
<keyword evidence="4" id="KW-0747">Spliceosome</keyword>
<accession>A0AAD8Y430</accession>
<evidence type="ECO:0000256" key="2">
    <source>
        <dbReference type="ARBA" id="ARBA00010788"/>
    </source>
</evidence>
<evidence type="ECO:0000256" key="1">
    <source>
        <dbReference type="ARBA" id="ARBA00004123"/>
    </source>
</evidence>
<evidence type="ECO:0000313" key="8">
    <source>
        <dbReference type="Proteomes" id="UP001224775"/>
    </source>
</evidence>
<sequence length="289" mass="32249">MDTVPNSSNRALVVHRDETDVALNESAAAHPANEIVLDALPYVEPLDPNYENYAIQLIEEELQHESTGVSGEHPSLQTLLAPVSSRKGTSAETINFGTMDLSSQCPQFGGKAPMAVAAYEAIIAKKSNPENSTFITNNQQWLHNRSDPMAHQKFDQVDDKSKLITNLHTSISTQKIALEHQRHRLINLELQQTFQTPQTYTHYNTNQLEGQIVNPLQQTVERQRMEVDAINATRMEEQQRAMGTLDGLSRKYYELVDKNLRLGEAVKGLEGEVEGLKKESGACVVVDDN</sequence>
<dbReference type="EMBL" id="JATAAI010000021">
    <property type="protein sequence ID" value="KAK1738290.1"/>
    <property type="molecule type" value="Genomic_DNA"/>
</dbReference>
<dbReference type="Pfam" id="PF05700">
    <property type="entry name" value="BCAS2"/>
    <property type="match status" value="1"/>
</dbReference>
<evidence type="ECO:0000256" key="5">
    <source>
        <dbReference type="ARBA" id="ARBA00023187"/>
    </source>
</evidence>
<dbReference type="GO" id="GO:0071011">
    <property type="term" value="C:precatalytic spliceosome"/>
    <property type="evidence" value="ECO:0007669"/>
    <property type="project" value="TreeGrafter"/>
</dbReference>
<gene>
    <name evidence="7" type="ORF">QTG54_010959</name>
</gene>
<evidence type="ECO:0000256" key="6">
    <source>
        <dbReference type="ARBA" id="ARBA00023242"/>
    </source>
</evidence>
<keyword evidence="5" id="KW-0508">mRNA splicing</keyword>
<comment type="similarity">
    <text evidence="2">Belongs to the SPF27 family.</text>
</comment>
<organism evidence="7 8">
    <name type="scientific">Skeletonema marinoi</name>
    <dbReference type="NCBI Taxonomy" id="267567"/>
    <lineage>
        <taxon>Eukaryota</taxon>
        <taxon>Sar</taxon>
        <taxon>Stramenopiles</taxon>
        <taxon>Ochrophyta</taxon>
        <taxon>Bacillariophyta</taxon>
        <taxon>Coscinodiscophyceae</taxon>
        <taxon>Thalassiosirophycidae</taxon>
        <taxon>Thalassiosirales</taxon>
        <taxon>Skeletonemataceae</taxon>
        <taxon>Skeletonema</taxon>
        <taxon>Skeletonema marinoi-dohrnii complex</taxon>
    </lineage>
</organism>
<proteinExistence type="inferred from homology"/>
<keyword evidence="6" id="KW-0539">Nucleus</keyword>
<keyword evidence="3" id="KW-0507">mRNA processing</keyword>
<dbReference type="GO" id="GO:0000974">
    <property type="term" value="C:Prp19 complex"/>
    <property type="evidence" value="ECO:0007669"/>
    <property type="project" value="TreeGrafter"/>
</dbReference>
<dbReference type="InterPro" id="IPR008409">
    <property type="entry name" value="SPF27"/>
</dbReference>
<protein>
    <submittedName>
        <fullName evidence="7">Pre-mRNA-splicing factor SPF27</fullName>
    </submittedName>
</protein>
<dbReference type="PANTHER" id="PTHR13296:SF0">
    <property type="entry name" value="PRE-MRNA-SPLICING FACTOR SPF27"/>
    <property type="match status" value="1"/>
</dbReference>
<keyword evidence="8" id="KW-1185">Reference proteome</keyword>
<comment type="caution">
    <text evidence="7">The sequence shown here is derived from an EMBL/GenBank/DDBJ whole genome shotgun (WGS) entry which is preliminary data.</text>
</comment>
<evidence type="ECO:0000256" key="4">
    <source>
        <dbReference type="ARBA" id="ARBA00022728"/>
    </source>
</evidence>
<reference evidence="7" key="1">
    <citation type="submission" date="2023-06" db="EMBL/GenBank/DDBJ databases">
        <title>Survivors Of The Sea: Transcriptome response of Skeletonema marinoi to long-term dormancy.</title>
        <authorList>
            <person name="Pinder M.I.M."/>
            <person name="Kourtchenko O."/>
            <person name="Robertson E.K."/>
            <person name="Larsson T."/>
            <person name="Maumus F."/>
            <person name="Osuna-Cruz C.M."/>
            <person name="Vancaester E."/>
            <person name="Stenow R."/>
            <person name="Vandepoele K."/>
            <person name="Ploug H."/>
            <person name="Bruchert V."/>
            <person name="Godhe A."/>
            <person name="Topel M."/>
        </authorList>
    </citation>
    <scope>NUCLEOTIDE SEQUENCE</scope>
    <source>
        <strain evidence="7">R05AC</strain>
    </source>
</reference>
<dbReference type="Proteomes" id="UP001224775">
    <property type="component" value="Unassembled WGS sequence"/>
</dbReference>
<name>A0AAD8Y430_9STRA</name>
<dbReference type="AlphaFoldDB" id="A0AAD8Y430"/>
<evidence type="ECO:0000256" key="3">
    <source>
        <dbReference type="ARBA" id="ARBA00022664"/>
    </source>
</evidence>